<dbReference type="EMBL" id="JAUEPN010000003">
    <property type="protein sequence ID" value="KAK3297386.1"/>
    <property type="molecule type" value="Genomic_DNA"/>
</dbReference>
<dbReference type="AlphaFoldDB" id="A0AAE0HJ46"/>
<dbReference type="GeneID" id="87843461"/>
<feature type="domain" description="FAD-binding" evidence="6">
    <location>
        <begin position="20"/>
        <end position="358"/>
    </location>
</feature>
<keyword evidence="8" id="KW-1185">Reference proteome</keyword>
<evidence type="ECO:0000256" key="3">
    <source>
        <dbReference type="ARBA" id="ARBA00022827"/>
    </source>
</evidence>
<comment type="similarity">
    <text evidence="1">Belongs to the paxM FAD-dependent monooxygenase family.</text>
</comment>
<evidence type="ECO:0000313" key="7">
    <source>
        <dbReference type="EMBL" id="KAK3297386.1"/>
    </source>
</evidence>
<evidence type="ECO:0000313" key="8">
    <source>
        <dbReference type="Proteomes" id="UP001278766"/>
    </source>
</evidence>
<keyword evidence="4" id="KW-0560">Oxidoreductase</keyword>
<dbReference type="GO" id="GO:0016491">
    <property type="term" value="F:oxidoreductase activity"/>
    <property type="evidence" value="ECO:0007669"/>
    <property type="project" value="UniProtKB-KW"/>
</dbReference>
<reference evidence="7" key="2">
    <citation type="submission" date="2023-06" db="EMBL/GenBank/DDBJ databases">
        <authorList>
            <consortium name="Lawrence Berkeley National Laboratory"/>
            <person name="Haridas S."/>
            <person name="Hensen N."/>
            <person name="Bonometti L."/>
            <person name="Westerberg I."/>
            <person name="Brannstrom I.O."/>
            <person name="Guillou S."/>
            <person name="Cros-Aarteil S."/>
            <person name="Calhoun S."/>
            <person name="Kuo A."/>
            <person name="Mondo S."/>
            <person name="Pangilinan J."/>
            <person name="Riley R."/>
            <person name="Labutti K."/>
            <person name="Andreopoulos B."/>
            <person name="Lipzen A."/>
            <person name="Chen C."/>
            <person name="Yanf M."/>
            <person name="Daum C."/>
            <person name="Ng V."/>
            <person name="Clum A."/>
            <person name="Steindorff A."/>
            <person name="Ohm R."/>
            <person name="Martin F."/>
            <person name="Silar P."/>
            <person name="Natvig D."/>
            <person name="Lalanne C."/>
            <person name="Gautier V."/>
            <person name="Ament-Velasquez S.L."/>
            <person name="Kruys A."/>
            <person name="Hutchinson M.I."/>
            <person name="Powell A.J."/>
            <person name="Barry K."/>
            <person name="Miller A.N."/>
            <person name="Grigoriev I.V."/>
            <person name="Debuchy R."/>
            <person name="Gladieux P."/>
            <person name="Thoren M.H."/>
            <person name="Johannesson H."/>
        </authorList>
    </citation>
    <scope>NUCLEOTIDE SEQUENCE</scope>
    <source>
        <strain evidence="7">CBS 168.71</strain>
    </source>
</reference>
<dbReference type="InterPro" id="IPR051104">
    <property type="entry name" value="FAD_monoxygenase"/>
</dbReference>
<evidence type="ECO:0000259" key="6">
    <source>
        <dbReference type="Pfam" id="PF01494"/>
    </source>
</evidence>
<dbReference type="InterPro" id="IPR002938">
    <property type="entry name" value="FAD-bd"/>
</dbReference>
<dbReference type="RefSeq" id="XP_062660900.1">
    <property type="nucleotide sequence ID" value="XM_062806513.1"/>
</dbReference>
<keyword evidence="5" id="KW-1133">Transmembrane helix</keyword>
<evidence type="ECO:0000256" key="5">
    <source>
        <dbReference type="SAM" id="Phobius"/>
    </source>
</evidence>
<feature type="transmembrane region" description="Helical" evidence="5">
    <location>
        <begin position="20"/>
        <end position="39"/>
    </location>
</feature>
<reference evidence="7" key="1">
    <citation type="journal article" date="2023" name="Mol. Phylogenet. Evol.">
        <title>Genome-scale phylogeny and comparative genomics of the fungal order Sordariales.</title>
        <authorList>
            <person name="Hensen N."/>
            <person name="Bonometti L."/>
            <person name="Westerberg I."/>
            <person name="Brannstrom I.O."/>
            <person name="Guillou S."/>
            <person name="Cros-Aarteil S."/>
            <person name="Calhoun S."/>
            <person name="Haridas S."/>
            <person name="Kuo A."/>
            <person name="Mondo S."/>
            <person name="Pangilinan J."/>
            <person name="Riley R."/>
            <person name="LaButti K."/>
            <person name="Andreopoulos B."/>
            <person name="Lipzen A."/>
            <person name="Chen C."/>
            <person name="Yan M."/>
            <person name="Daum C."/>
            <person name="Ng V."/>
            <person name="Clum A."/>
            <person name="Steindorff A."/>
            <person name="Ohm R.A."/>
            <person name="Martin F."/>
            <person name="Silar P."/>
            <person name="Natvig D.O."/>
            <person name="Lalanne C."/>
            <person name="Gautier V."/>
            <person name="Ament-Velasquez S.L."/>
            <person name="Kruys A."/>
            <person name="Hutchinson M.I."/>
            <person name="Powell A.J."/>
            <person name="Barry K."/>
            <person name="Miller A.N."/>
            <person name="Grigoriev I.V."/>
            <person name="Debuchy R."/>
            <person name="Gladieux P."/>
            <person name="Hiltunen Thoren M."/>
            <person name="Johannesson H."/>
        </authorList>
    </citation>
    <scope>NUCLEOTIDE SEQUENCE</scope>
    <source>
        <strain evidence="7">CBS 168.71</strain>
    </source>
</reference>
<dbReference type="PRINTS" id="PR00420">
    <property type="entry name" value="RNGMNOXGNASE"/>
</dbReference>
<dbReference type="PANTHER" id="PTHR46720">
    <property type="entry name" value="HYDROXYLASE, PUTATIVE (AFU_ORTHOLOGUE AFUA_3G01460)-RELATED"/>
    <property type="match status" value="1"/>
</dbReference>
<dbReference type="Pfam" id="PF01494">
    <property type="entry name" value="FAD_binding_3"/>
    <property type="match status" value="1"/>
</dbReference>
<evidence type="ECO:0000256" key="2">
    <source>
        <dbReference type="ARBA" id="ARBA00022630"/>
    </source>
</evidence>
<name>A0AAE0HJ46_9PEZI</name>
<dbReference type="Proteomes" id="UP001278766">
    <property type="component" value="Unassembled WGS sequence"/>
</dbReference>
<sequence length="446" mass="48934">MGDMPQNGPTNGADARAPLDVAIVGGGLIGVITALGLVHRGMRVTIYERGTKFQELGAAVGFPRVARECMKRLEPRILETLGRVTQRNLHEQVRYWDGFHPQTKQAAESEESSLLFEVPERDLAFWACLRSHLLLGMAELLPEGTARFGKRLVDYTDGEAASKVILRFGDGSTAEHDLLIGCDGIHSATRKLLLGPDHPAANPSYTHKKVFRGLAPFDGVVAALGNEKAHDYLSHLGPDAHMLSFPINNGTMGNIFFAIHDPGEWKDPSSMTALSTRDEVSAALESWGPHIREAVLLLPETLTMYGVFDMVDNPAPTYASGRVCIAGDAAHASSPFHGAGVGMGVEDALVLSELLGDVQSLPVAARPRSIPAAFQAYSAVRMERTRWLMQSSRDMGDILEWRYPATGRDSAKIKTEFEKRARKIWDFDVDGMVTDSKREYNGRRRE</sequence>
<keyword evidence="5" id="KW-0472">Membrane</keyword>
<dbReference type="InterPro" id="IPR036188">
    <property type="entry name" value="FAD/NAD-bd_sf"/>
</dbReference>
<dbReference type="PANTHER" id="PTHR46720:SF3">
    <property type="entry name" value="FAD-BINDING DOMAIN-CONTAINING PROTEIN-RELATED"/>
    <property type="match status" value="1"/>
</dbReference>
<protein>
    <recommendedName>
        <fullName evidence="6">FAD-binding domain-containing protein</fullName>
    </recommendedName>
</protein>
<accession>A0AAE0HJ46</accession>
<organism evidence="7 8">
    <name type="scientific">Chaetomium fimeti</name>
    <dbReference type="NCBI Taxonomy" id="1854472"/>
    <lineage>
        <taxon>Eukaryota</taxon>
        <taxon>Fungi</taxon>
        <taxon>Dikarya</taxon>
        <taxon>Ascomycota</taxon>
        <taxon>Pezizomycotina</taxon>
        <taxon>Sordariomycetes</taxon>
        <taxon>Sordariomycetidae</taxon>
        <taxon>Sordariales</taxon>
        <taxon>Chaetomiaceae</taxon>
        <taxon>Chaetomium</taxon>
    </lineage>
</organism>
<evidence type="ECO:0000256" key="4">
    <source>
        <dbReference type="ARBA" id="ARBA00023002"/>
    </source>
</evidence>
<comment type="caution">
    <text evidence="7">The sequence shown here is derived from an EMBL/GenBank/DDBJ whole genome shotgun (WGS) entry which is preliminary data.</text>
</comment>
<keyword evidence="5" id="KW-0812">Transmembrane</keyword>
<gene>
    <name evidence="7" type="ORF">B0H64DRAFT_440856</name>
</gene>
<keyword evidence="2" id="KW-0285">Flavoprotein</keyword>
<dbReference type="GO" id="GO:0071949">
    <property type="term" value="F:FAD binding"/>
    <property type="evidence" value="ECO:0007669"/>
    <property type="project" value="InterPro"/>
</dbReference>
<evidence type="ECO:0000256" key="1">
    <source>
        <dbReference type="ARBA" id="ARBA00007992"/>
    </source>
</evidence>
<keyword evidence="3" id="KW-0274">FAD</keyword>
<dbReference type="SUPFAM" id="SSF51905">
    <property type="entry name" value="FAD/NAD(P)-binding domain"/>
    <property type="match status" value="1"/>
</dbReference>
<proteinExistence type="inferred from homology"/>
<dbReference type="GO" id="GO:0044550">
    <property type="term" value="P:secondary metabolite biosynthetic process"/>
    <property type="evidence" value="ECO:0007669"/>
    <property type="project" value="TreeGrafter"/>
</dbReference>
<dbReference type="Gene3D" id="3.50.50.60">
    <property type="entry name" value="FAD/NAD(P)-binding domain"/>
    <property type="match status" value="1"/>
</dbReference>